<keyword evidence="5" id="KW-1185">Reference proteome</keyword>
<gene>
    <name evidence="4" type="ORF">WR25_10343</name>
</gene>
<dbReference type="EMBL" id="LIAE01010591">
    <property type="protein sequence ID" value="PAV58243.1"/>
    <property type="molecule type" value="Genomic_DNA"/>
</dbReference>
<dbReference type="InterPro" id="IPR012337">
    <property type="entry name" value="RNaseH-like_sf"/>
</dbReference>
<evidence type="ECO:0008006" key="6">
    <source>
        <dbReference type="Google" id="ProtNLM"/>
    </source>
</evidence>
<dbReference type="GO" id="GO:0008408">
    <property type="term" value="F:3'-5' exonuclease activity"/>
    <property type="evidence" value="ECO:0007669"/>
    <property type="project" value="InterPro"/>
</dbReference>
<feature type="region of interest" description="Disordered" evidence="1">
    <location>
        <begin position="1"/>
        <end position="57"/>
    </location>
</feature>
<name>A0A2A2J996_9BILA</name>
<feature type="domain" description="Mut7-C RNAse" evidence="3">
    <location>
        <begin position="721"/>
        <end position="821"/>
    </location>
</feature>
<dbReference type="OrthoDB" id="18193at2759"/>
<dbReference type="STRING" id="2018661.A0A2A2J996"/>
<reference evidence="4 5" key="1">
    <citation type="journal article" date="2017" name="Curr. Biol.">
        <title>Genome architecture and evolution of a unichromosomal asexual nematode.</title>
        <authorList>
            <person name="Fradin H."/>
            <person name="Zegar C."/>
            <person name="Gutwein M."/>
            <person name="Lucas J."/>
            <person name="Kovtun M."/>
            <person name="Corcoran D."/>
            <person name="Baugh L.R."/>
            <person name="Kiontke K."/>
            <person name="Gunsalus K."/>
            <person name="Fitch D.H."/>
            <person name="Piano F."/>
        </authorList>
    </citation>
    <scope>NUCLEOTIDE SEQUENCE [LARGE SCALE GENOMIC DNA]</scope>
    <source>
        <strain evidence="4">PF1309</strain>
    </source>
</reference>
<dbReference type="Gene3D" id="3.30.420.10">
    <property type="entry name" value="Ribonuclease H-like superfamily/Ribonuclease H"/>
    <property type="match status" value="1"/>
</dbReference>
<sequence length="994" mass="114279">MASASGSGRVQEATGVNGQSSSVADGAAASQINEATTSESTGAAASTPAVNGEVPPKKMTKAEKKILYGMSSPEEVAYKALTEEIMKSEVDWTAKSEMVQDIVYNICDETDGDETANPFSKLLRLFRCTADCKLMKEGTNTVAGLVLQHFGEWLKKHGEEEMRKKYLSEVVKRDAIEKGLHTGGIKFVAKVFFTTLYSVWEIVEEKKKIGQYSMALKIIDAFQFDEDENYDSAVFDILLFYYYRQKLDDALRNFIRNKPNLLRKFINYLDEFSGCATDKKRYEMLMKEMEKYGVSDTSKHTFGSSRAIETNIEKNLKELGDNFLRDEQQFMDLAPHYYRTMRGKRLRFFANTRLEQNENNTDAPSSDLTYFQNVTELLQGDLKAVARFVKDLWKENANPLYRDDAIRWCLYYDLDQQNPYCLAPTMLSYLAENPRSIQEIRFQLEKTLQQIRTQTTERIDELKEGIKIIMITNEAGFHEFLEEFETCEFAAMDSEFSQDIGFSSVCLMQIYINSKVFLLDFKSKALTNQPMKNWEKFIDIFFYGPSLVIGYDILNDINQLFRGTLSDMKADLSKSNNVVCLKRMAENLHLMDSSIIPIDSKNGNYKLSDLSEGLLKKPMPKGEQIGCWGVRPLRVDQIRYAANDAYVVAELYITFMQLVNKYQYDWDGVLMHSSMNFQKEKQKNKKEKISDSVWKDLIKRLVKEIGKDTLKEFTIDPKSVKIMADVMHHGLGKYLRRFGFDVAMAKDKIWTRKYLQKNTDRVVITTGKGLDEWGRICRVIDVPNSPTITSLQQLAFVFKSTKAMIRHGQPFYRCMECNSDEILRIPSPIVHALYAYDAHLTSKMWREPKPELEIYPFDPDEWFNKLININPFDYDNVQCEVARYGGGHFQPDWIAVRVPLKEPYTGCIVNITKNVIVAESRAMPIITGINKIPENVASRPGIFFYSCAYCGRFYYDGKILDSQPHSSKSEQNNSQVEPEHVEQAEQNEQQGKSK</sequence>
<comment type="caution">
    <text evidence="4">The sequence shown here is derived from an EMBL/GenBank/DDBJ whole genome shotgun (WGS) entry which is preliminary data.</text>
</comment>
<feature type="domain" description="3'-5' exonuclease" evidence="2">
    <location>
        <begin position="469"/>
        <end position="656"/>
    </location>
</feature>
<dbReference type="Proteomes" id="UP000218231">
    <property type="component" value="Unassembled WGS sequence"/>
</dbReference>
<evidence type="ECO:0000313" key="4">
    <source>
        <dbReference type="EMBL" id="PAV58243.1"/>
    </source>
</evidence>
<dbReference type="AlphaFoldDB" id="A0A2A2J996"/>
<feature type="compositionally biased region" description="Polar residues" evidence="1">
    <location>
        <begin position="963"/>
        <end position="976"/>
    </location>
</feature>
<dbReference type="SUPFAM" id="SSF53098">
    <property type="entry name" value="Ribonuclease H-like"/>
    <property type="match status" value="1"/>
</dbReference>
<dbReference type="Pfam" id="PF01927">
    <property type="entry name" value="Mut7-C"/>
    <property type="match status" value="1"/>
</dbReference>
<organism evidence="4 5">
    <name type="scientific">Diploscapter pachys</name>
    <dbReference type="NCBI Taxonomy" id="2018661"/>
    <lineage>
        <taxon>Eukaryota</taxon>
        <taxon>Metazoa</taxon>
        <taxon>Ecdysozoa</taxon>
        <taxon>Nematoda</taxon>
        <taxon>Chromadorea</taxon>
        <taxon>Rhabditida</taxon>
        <taxon>Rhabditina</taxon>
        <taxon>Rhabditomorpha</taxon>
        <taxon>Rhabditoidea</taxon>
        <taxon>Rhabditidae</taxon>
        <taxon>Diploscapter</taxon>
    </lineage>
</organism>
<accession>A0A2A2J996</accession>
<dbReference type="InterPro" id="IPR052408">
    <property type="entry name" value="Exonuclease_MUT-7-like"/>
</dbReference>
<dbReference type="Pfam" id="PF01612">
    <property type="entry name" value="DNA_pol_A_exo1"/>
    <property type="match status" value="1"/>
</dbReference>
<evidence type="ECO:0000259" key="2">
    <source>
        <dbReference type="Pfam" id="PF01612"/>
    </source>
</evidence>
<evidence type="ECO:0000313" key="5">
    <source>
        <dbReference type="Proteomes" id="UP000218231"/>
    </source>
</evidence>
<protein>
    <recommendedName>
        <fullName evidence="6">3'-5' exonuclease domain-containing protein</fullName>
    </recommendedName>
</protein>
<dbReference type="GO" id="GO:0006139">
    <property type="term" value="P:nucleobase-containing compound metabolic process"/>
    <property type="evidence" value="ECO:0007669"/>
    <property type="project" value="InterPro"/>
</dbReference>
<feature type="compositionally biased region" description="Polar residues" evidence="1">
    <location>
        <begin position="1"/>
        <end position="23"/>
    </location>
</feature>
<feature type="compositionally biased region" description="Polar residues" evidence="1">
    <location>
        <begin position="984"/>
        <end position="994"/>
    </location>
</feature>
<dbReference type="GO" id="GO:0003676">
    <property type="term" value="F:nucleic acid binding"/>
    <property type="evidence" value="ECO:0007669"/>
    <property type="project" value="InterPro"/>
</dbReference>
<evidence type="ECO:0000259" key="3">
    <source>
        <dbReference type="Pfam" id="PF01927"/>
    </source>
</evidence>
<dbReference type="InterPro" id="IPR002782">
    <property type="entry name" value="Mut7-C_RNAse_dom"/>
</dbReference>
<dbReference type="InterPro" id="IPR002562">
    <property type="entry name" value="3'-5'_exonuclease_dom"/>
</dbReference>
<feature type="region of interest" description="Disordered" evidence="1">
    <location>
        <begin position="963"/>
        <end position="994"/>
    </location>
</feature>
<dbReference type="PANTHER" id="PTHR47765:SF2">
    <property type="entry name" value="EXONUCLEASE MUT-7 HOMOLOG"/>
    <property type="match status" value="1"/>
</dbReference>
<evidence type="ECO:0000256" key="1">
    <source>
        <dbReference type="SAM" id="MobiDB-lite"/>
    </source>
</evidence>
<dbReference type="PANTHER" id="PTHR47765">
    <property type="entry name" value="3'-5' EXONUCLEASE DOMAIN-CONTAINING PROTEIN"/>
    <property type="match status" value="1"/>
</dbReference>
<feature type="compositionally biased region" description="Low complexity" evidence="1">
    <location>
        <begin position="34"/>
        <end position="47"/>
    </location>
</feature>
<proteinExistence type="predicted"/>
<dbReference type="InterPro" id="IPR036397">
    <property type="entry name" value="RNaseH_sf"/>
</dbReference>